<dbReference type="PANTHER" id="PTHR43133">
    <property type="entry name" value="RNA POLYMERASE ECF-TYPE SIGMA FACTO"/>
    <property type="match status" value="1"/>
</dbReference>
<dbReference type="InterPro" id="IPR013324">
    <property type="entry name" value="RNA_pol_sigma_r3/r4-like"/>
</dbReference>
<dbReference type="AlphaFoldDB" id="A0A1M7DLR2"/>
<dbReference type="Gene3D" id="1.10.1740.10">
    <property type="match status" value="1"/>
</dbReference>
<reference evidence="6" key="1">
    <citation type="submission" date="2016-11" db="EMBL/GenBank/DDBJ databases">
        <authorList>
            <person name="Varghese N."/>
            <person name="Submissions S."/>
        </authorList>
    </citation>
    <scope>NUCLEOTIDE SEQUENCE [LARGE SCALE GENOMIC DNA]</scope>
    <source>
        <strain evidence="6">DSM 26899</strain>
    </source>
</reference>
<dbReference type="Gene3D" id="1.10.10.10">
    <property type="entry name" value="Winged helix-like DNA-binding domain superfamily/Winged helix DNA-binding domain"/>
    <property type="match status" value="1"/>
</dbReference>
<dbReference type="Proteomes" id="UP000184364">
    <property type="component" value="Unassembled WGS sequence"/>
</dbReference>
<dbReference type="OrthoDB" id="1100095at2"/>
<dbReference type="InterPro" id="IPR014284">
    <property type="entry name" value="RNA_pol_sigma-70_dom"/>
</dbReference>
<dbReference type="NCBIfam" id="TIGR02937">
    <property type="entry name" value="sigma70-ECF"/>
    <property type="match status" value="1"/>
</dbReference>
<gene>
    <name evidence="5" type="ORF">SAMN05444267_102538</name>
</gene>
<dbReference type="EMBL" id="FRAV01000025">
    <property type="protein sequence ID" value="SHL80451.1"/>
    <property type="molecule type" value="Genomic_DNA"/>
</dbReference>
<dbReference type="GO" id="GO:0016987">
    <property type="term" value="F:sigma factor activity"/>
    <property type="evidence" value="ECO:0007669"/>
    <property type="project" value="UniProtKB-KW"/>
</dbReference>
<dbReference type="InterPro" id="IPR036388">
    <property type="entry name" value="WH-like_DNA-bd_sf"/>
</dbReference>
<organism evidence="5 6">
    <name type="scientific">Chryseobacterium polytrichastri</name>
    <dbReference type="NCBI Taxonomy" id="1302687"/>
    <lineage>
        <taxon>Bacteria</taxon>
        <taxon>Pseudomonadati</taxon>
        <taxon>Bacteroidota</taxon>
        <taxon>Flavobacteriia</taxon>
        <taxon>Flavobacteriales</taxon>
        <taxon>Weeksellaceae</taxon>
        <taxon>Chryseobacterium group</taxon>
        <taxon>Chryseobacterium</taxon>
    </lineage>
</organism>
<dbReference type="PANTHER" id="PTHR43133:SF46">
    <property type="entry name" value="RNA POLYMERASE SIGMA-70 FACTOR ECF SUBFAMILY"/>
    <property type="match status" value="1"/>
</dbReference>
<dbReference type="STRING" id="1302687.SAMN05444267_102538"/>
<evidence type="ECO:0000313" key="6">
    <source>
        <dbReference type="Proteomes" id="UP000184364"/>
    </source>
</evidence>
<dbReference type="Pfam" id="PF08281">
    <property type="entry name" value="Sigma70_r4_2"/>
    <property type="match status" value="1"/>
</dbReference>
<dbReference type="InterPro" id="IPR013249">
    <property type="entry name" value="RNA_pol_sigma70_r4_t2"/>
</dbReference>
<sequence length="171" mass="20412">MKFFSRHINQEEQRYKHIYESYYYKVFMSIARKVKGRENVTDITQNVFSHLWEYRRSLLGVNTENIIFNTCKQEIAKFIKAEQKRLSDTVPLLLEEPDDSYQQLLSKLTKENQLEAITKNIESLPPLRKKIFTLNKLQGITQEEIAHQLQIPHHKVKHHISQVMIFLKKQA</sequence>
<dbReference type="GO" id="GO:0003677">
    <property type="term" value="F:DNA binding"/>
    <property type="evidence" value="ECO:0007669"/>
    <property type="project" value="InterPro"/>
</dbReference>
<evidence type="ECO:0000256" key="1">
    <source>
        <dbReference type="ARBA" id="ARBA00023015"/>
    </source>
</evidence>
<evidence type="ECO:0000259" key="4">
    <source>
        <dbReference type="Pfam" id="PF08281"/>
    </source>
</evidence>
<keyword evidence="6" id="KW-1185">Reference proteome</keyword>
<accession>A0A1M7DLR2</accession>
<protein>
    <submittedName>
        <fullName evidence="5">RNA polymerase sigma-70 factor, ECF subfamily</fullName>
    </submittedName>
</protein>
<dbReference type="InterPro" id="IPR039425">
    <property type="entry name" value="RNA_pol_sigma-70-like"/>
</dbReference>
<evidence type="ECO:0000256" key="3">
    <source>
        <dbReference type="ARBA" id="ARBA00023163"/>
    </source>
</evidence>
<dbReference type="RefSeq" id="WP_073294412.1">
    <property type="nucleotide sequence ID" value="NZ_FRAV01000025.1"/>
</dbReference>
<name>A0A1M7DLR2_9FLAO</name>
<evidence type="ECO:0000256" key="2">
    <source>
        <dbReference type="ARBA" id="ARBA00023082"/>
    </source>
</evidence>
<keyword evidence="1" id="KW-0805">Transcription regulation</keyword>
<dbReference type="SUPFAM" id="SSF88659">
    <property type="entry name" value="Sigma3 and sigma4 domains of RNA polymerase sigma factors"/>
    <property type="match status" value="1"/>
</dbReference>
<feature type="domain" description="RNA polymerase sigma factor 70 region 4 type 2" evidence="4">
    <location>
        <begin position="115"/>
        <end position="163"/>
    </location>
</feature>
<dbReference type="GO" id="GO:0006352">
    <property type="term" value="P:DNA-templated transcription initiation"/>
    <property type="evidence" value="ECO:0007669"/>
    <property type="project" value="InterPro"/>
</dbReference>
<evidence type="ECO:0000313" key="5">
    <source>
        <dbReference type="EMBL" id="SHL80451.1"/>
    </source>
</evidence>
<keyword evidence="3" id="KW-0804">Transcription</keyword>
<proteinExistence type="predicted"/>
<keyword evidence="2" id="KW-0731">Sigma factor</keyword>